<sequence length="219" mass="22908">MGSAGVFGVCVVLEYPLMQTRPVLRRARAPHDASDDCHVAVPAAPLLLVVVREHGRGPDGGEDTTRAAPFTPGMQRGGREAENLRCFLASHHTAAGSASPVPGFLLRPASSLHLPGSPFRVPAAPRAVRAARSSLATDRTEQRPAPRSAVPTAHAAGSGRLGPRTAHRARGNARSPTSGPRPRMPSGHPSAAPEDRSAPRCTMQSRASPMALPCRMIAS</sequence>
<reference evidence="2 3" key="1">
    <citation type="journal article" date="2012" name="Science">
        <title>The Paleozoic origin of enzymatic lignin decomposition reconstructed from 31 fungal genomes.</title>
        <authorList>
            <person name="Floudas D."/>
            <person name="Binder M."/>
            <person name="Riley R."/>
            <person name="Barry K."/>
            <person name="Blanchette R.A."/>
            <person name="Henrissat B."/>
            <person name="Martinez A.T."/>
            <person name="Otillar R."/>
            <person name="Spatafora J.W."/>
            <person name="Yadav J.S."/>
            <person name="Aerts A."/>
            <person name="Benoit I."/>
            <person name="Boyd A."/>
            <person name="Carlson A."/>
            <person name="Copeland A."/>
            <person name="Coutinho P.M."/>
            <person name="de Vries R.P."/>
            <person name="Ferreira P."/>
            <person name="Findley K."/>
            <person name="Foster B."/>
            <person name="Gaskell J."/>
            <person name="Glotzer D."/>
            <person name="Gorecki P."/>
            <person name="Heitman J."/>
            <person name="Hesse C."/>
            <person name="Hori C."/>
            <person name="Igarashi K."/>
            <person name="Jurgens J.A."/>
            <person name="Kallen N."/>
            <person name="Kersten P."/>
            <person name="Kohler A."/>
            <person name="Kuees U."/>
            <person name="Kumar T.K.A."/>
            <person name="Kuo A."/>
            <person name="LaButti K."/>
            <person name="Larrondo L.F."/>
            <person name="Lindquist E."/>
            <person name="Ling A."/>
            <person name="Lombard V."/>
            <person name="Lucas S."/>
            <person name="Lundell T."/>
            <person name="Martin R."/>
            <person name="McLaughlin D.J."/>
            <person name="Morgenstern I."/>
            <person name="Morin E."/>
            <person name="Murat C."/>
            <person name="Nagy L.G."/>
            <person name="Nolan M."/>
            <person name="Ohm R.A."/>
            <person name="Patyshakuliyeva A."/>
            <person name="Rokas A."/>
            <person name="Ruiz-Duenas F.J."/>
            <person name="Sabat G."/>
            <person name="Salamov A."/>
            <person name="Samejima M."/>
            <person name="Schmutz J."/>
            <person name="Slot J.C."/>
            <person name="St John F."/>
            <person name="Stenlid J."/>
            <person name="Sun H."/>
            <person name="Sun S."/>
            <person name="Syed K."/>
            <person name="Tsang A."/>
            <person name="Wiebenga A."/>
            <person name="Young D."/>
            <person name="Pisabarro A."/>
            <person name="Eastwood D.C."/>
            <person name="Martin F."/>
            <person name="Cullen D."/>
            <person name="Grigoriev I.V."/>
            <person name="Hibbett D.S."/>
        </authorList>
    </citation>
    <scope>NUCLEOTIDE SEQUENCE [LARGE SCALE GENOMIC DNA]</scope>
    <source>
        <strain evidence="2 3">MD-104</strain>
    </source>
</reference>
<evidence type="ECO:0000313" key="2">
    <source>
        <dbReference type="EMBL" id="PCH42863.1"/>
    </source>
</evidence>
<dbReference type="Proteomes" id="UP000218811">
    <property type="component" value="Unassembled WGS sequence"/>
</dbReference>
<feature type="compositionally biased region" description="Basic and acidic residues" evidence="1">
    <location>
        <begin position="55"/>
        <end position="65"/>
    </location>
</feature>
<name>A0A2H3JSI3_WOLCO</name>
<dbReference type="AlphaFoldDB" id="A0A2H3JSI3"/>
<keyword evidence="3" id="KW-1185">Reference proteome</keyword>
<protein>
    <submittedName>
        <fullName evidence="2">Uncharacterized protein</fullName>
    </submittedName>
</protein>
<organism evidence="2 3">
    <name type="scientific">Wolfiporia cocos (strain MD-104)</name>
    <name type="common">Brown rot fungus</name>
    <dbReference type="NCBI Taxonomy" id="742152"/>
    <lineage>
        <taxon>Eukaryota</taxon>
        <taxon>Fungi</taxon>
        <taxon>Dikarya</taxon>
        <taxon>Basidiomycota</taxon>
        <taxon>Agaricomycotina</taxon>
        <taxon>Agaricomycetes</taxon>
        <taxon>Polyporales</taxon>
        <taxon>Phaeolaceae</taxon>
        <taxon>Wolfiporia</taxon>
    </lineage>
</organism>
<dbReference type="EMBL" id="KB468135">
    <property type="protein sequence ID" value="PCH42863.1"/>
    <property type="molecule type" value="Genomic_DNA"/>
</dbReference>
<gene>
    <name evidence="2" type="ORF">WOLCODRAFT_152920</name>
</gene>
<accession>A0A2H3JSI3</accession>
<evidence type="ECO:0000256" key="1">
    <source>
        <dbReference type="SAM" id="MobiDB-lite"/>
    </source>
</evidence>
<feature type="region of interest" description="Disordered" evidence="1">
    <location>
        <begin position="55"/>
        <end position="76"/>
    </location>
</feature>
<evidence type="ECO:0000313" key="3">
    <source>
        <dbReference type="Proteomes" id="UP000218811"/>
    </source>
</evidence>
<proteinExistence type="predicted"/>
<feature type="region of interest" description="Disordered" evidence="1">
    <location>
        <begin position="130"/>
        <end position="219"/>
    </location>
</feature>